<feature type="compositionally biased region" description="Basic and acidic residues" evidence="1">
    <location>
        <begin position="77"/>
        <end position="104"/>
    </location>
</feature>
<feature type="compositionally biased region" description="Basic and acidic residues" evidence="1">
    <location>
        <begin position="53"/>
        <end position="70"/>
    </location>
</feature>
<dbReference type="Proteomes" id="UP000270094">
    <property type="component" value="Unassembled WGS sequence"/>
</dbReference>
<protein>
    <submittedName>
        <fullName evidence="2">Uncharacterized protein</fullName>
    </submittedName>
</protein>
<feature type="compositionally biased region" description="Basic and acidic residues" evidence="1">
    <location>
        <begin position="133"/>
        <end position="151"/>
    </location>
</feature>
<accession>A0A3P7KBQ6</accession>
<feature type="compositionally biased region" description="Basic and acidic residues" evidence="1">
    <location>
        <begin position="110"/>
        <end position="124"/>
    </location>
</feature>
<gene>
    <name evidence="2" type="ORF">SVUK_LOCUS1116</name>
</gene>
<dbReference type="EMBL" id="UYYB01002079">
    <property type="protein sequence ID" value="VDM66118.1"/>
    <property type="molecule type" value="Genomic_DNA"/>
</dbReference>
<reference evidence="2 3" key="1">
    <citation type="submission" date="2018-11" db="EMBL/GenBank/DDBJ databases">
        <authorList>
            <consortium name="Pathogen Informatics"/>
        </authorList>
    </citation>
    <scope>NUCLEOTIDE SEQUENCE [LARGE SCALE GENOMIC DNA]</scope>
</reference>
<dbReference type="AlphaFoldDB" id="A0A3P7KBQ6"/>
<feature type="compositionally biased region" description="Basic and acidic residues" evidence="1">
    <location>
        <begin position="215"/>
        <end position="227"/>
    </location>
</feature>
<keyword evidence="3" id="KW-1185">Reference proteome</keyword>
<sequence>TRRSGDRNWERGDGDRSNHAQIRGATRQFGSTVRNELDPPGKIHSFGSSVRSSNERPREDRPEFSAKKESSSYGSRDIVRSNHERLQKDDRKANSVKIESKVQDRGSNFRGDERRSHERLREESVQSSHVKAPKSEEHTRKDKEKVQKTGRFEQPIGDYRKDIHRHAYRQPDSQDYAQTRPDSHSHAHIRPERPSHHHSRDKPSVSDNAVTRKVPKVEESEQEDKVTSKKTNLMQDPLEGVSKQANVWMVSAHL</sequence>
<evidence type="ECO:0000313" key="2">
    <source>
        <dbReference type="EMBL" id="VDM66118.1"/>
    </source>
</evidence>
<organism evidence="2 3">
    <name type="scientific">Strongylus vulgaris</name>
    <name type="common">Blood worm</name>
    <dbReference type="NCBI Taxonomy" id="40348"/>
    <lineage>
        <taxon>Eukaryota</taxon>
        <taxon>Metazoa</taxon>
        <taxon>Ecdysozoa</taxon>
        <taxon>Nematoda</taxon>
        <taxon>Chromadorea</taxon>
        <taxon>Rhabditida</taxon>
        <taxon>Rhabditina</taxon>
        <taxon>Rhabditomorpha</taxon>
        <taxon>Strongyloidea</taxon>
        <taxon>Strongylidae</taxon>
        <taxon>Strongylus</taxon>
    </lineage>
</organism>
<feature type="compositionally biased region" description="Basic and acidic residues" evidence="1">
    <location>
        <begin position="1"/>
        <end position="18"/>
    </location>
</feature>
<evidence type="ECO:0000256" key="1">
    <source>
        <dbReference type="SAM" id="MobiDB-lite"/>
    </source>
</evidence>
<name>A0A3P7KBQ6_STRVU</name>
<feature type="non-terminal residue" evidence="2">
    <location>
        <position position="1"/>
    </location>
</feature>
<proteinExistence type="predicted"/>
<evidence type="ECO:0000313" key="3">
    <source>
        <dbReference type="Proteomes" id="UP000270094"/>
    </source>
</evidence>
<feature type="region of interest" description="Disordered" evidence="1">
    <location>
        <begin position="1"/>
        <end position="238"/>
    </location>
</feature>
<feature type="compositionally biased region" description="Basic and acidic residues" evidence="1">
    <location>
        <begin position="181"/>
        <end position="194"/>
    </location>
</feature>